<gene>
    <name evidence="1" type="ORF">HPBE_LOCUS17098</name>
</gene>
<proteinExistence type="predicted"/>
<dbReference type="AlphaFoldDB" id="A0A183G5Z8"/>
<evidence type="ECO:0000313" key="3">
    <source>
        <dbReference type="WBParaSite" id="HPBE_0001709901-mRNA-1"/>
    </source>
</evidence>
<evidence type="ECO:0000313" key="2">
    <source>
        <dbReference type="Proteomes" id="UP000050761"/>
    </source>
</evidence>
<protein>
    <submittedName>
        <fullName evidence="1 3">Uncharacterized protein</fullName>
    </submittedName>
</protein>
<name>A0A183G5Z8_HELPZ</name>
<evidence type="ECO:0000313" key="1">
    <source>
        <dbReference type="EMBL" id="VDP07953.1"/>
    </source>
</evidence>
<accession>A0A183G5Z8</accession>
<dbReference type="EMBL" id="UZAH01029802">
    <property type="protein sequence ID" value="VDP07953.1"/>
    <property type="molecule type" value="Genomic_DNA"/>
</dbReference>
<sequence length="37" mass="4446">MRRRNRVGEMTYGLFTTYSLSYTAVYHGKQFVIKQRS</sequence>
<dbReference type="Proteomes" id="UP000050761">
    <property type="component" value="Unassembled WGS sequence"/>
</dbReference>
<reference evidence="1 2" key="1">
    <citation type="submission" date="2018-11" db="EMBL/GenBank/DDBJ databases">
        <authorList>
            <consortium name="Pathogen Informatics"/>
        </authorList>
    </citation>
    <scope>NUCLEOTIDE SEQUENCE [LARGE SCALE GENOMIC DNA]</scope>
</reference>
<keyword evidence="2" id="KW-1185">Reference proteome</keyword>
<dbReference type="WBParaSite" id="HPBE_0001709901-mRNA-1">
    <property type="protein sequence ID" value="HPBE_0001709901-mRNA-1"/>
    <property type="gene ID" value="HPBE_0001709901"/>
</dbReference>
<reference evidence="3" key="2">
    <citation type="submission" date="2019-09" db="UniProtKB">
        <authorList>
            <consortium name="WormBaseParasite"/>
        </authorList>
    </citation>
    <scope>IDENTIFICATION</scope>
</reference>
<organism evidence="2 3">
    <name type="scientific">Heligmosomoides polygyrus</name>
    <name type="common">Parasitic roundworm</name>
    <dbReference type="NCBI Taxonomy" id="6339"/>
    <lineage>
        <taxon>Eukaryota</taxon>
        <taxon>Metazoa</taxon>
        <taxon>Ecdysozoa</taxon>
        <taxon>Nematoda</taxon>
        <taxon>Chromadorea</taxon>
        <taxon>Rhabditida</taxon>
        <taxon>Rhabditina</taxon>
        <taxon>Rhabditomorpha</taxon>
        <taxon>Strongyloidea</taxon>
        <taxon>Heligmosomidae</taxon>
        <taxon>Heligmosomoides</taxon>
    </lineage>
</organism>
<accession>A0A3P8EGK9</accession>